<name>A0A7U0MGF4_9VIRU</name>
<evidence type="ECO:0000256" key="2">
    <source>
        <dbReference type="ARBA" id="ARBA00010355"/>
    </source>
</evidence>
<evidence type="ECO:0000256" key="1">
    <source>
        <dbReference type="ARBA" id="ARBA00004625"/>
    </source>
</evidence>
<proteinExistence type="inferred from homology"/>
<evidence type="ECO:0000256" key="4">
    <source>
        <dbReference type="ARBA" id="ARBA00022448"/>
    </source>
</evidence>
<evidence type="ECO:0000256" key="11">
    <source>
        <dbReference type="ARBA" id="ARBA00025270"/>
    </source>
</evidence>
<protein>
    <recommendedName>
        <fullName evidence="3">Movement protein TGBp3</fullName>
    </recommendedName>
    <alternativeName>
        <fullName evidence="12">7 kDa protein</fullName>
    </alternativeName>
    <alternativeName>
        <fullName evidence="13">Triple gene block 3 protein</fullName>
    </alternativeName>
</protein>
<keyword evidence="9" id="KW-0472">Membrane</keyword>
<evidence type="ECO:0000256" key="10">
    <source>
        <dbReference type="ARBA" id="ARBA00023184"/>
    </source>
</evidence>
<evidence type="ECO:0000256" key="7">
    <source>
        <dbReference type="ARBA" id="ARBA00022989"/>
    </source>
</evidence>
<organism evidence="14">
    <name type="scientific">Butterbur mosaic virus</name>
    <dbReference type="NCBI Taxonomy" id="666859"/>
    <lineage>
        <taxon>Viruses</taxon>
        <taxon>Riboviria</taxon>
        <taxon>Orthornavirae</taxon>
        <taxon>Kitrinoviricota</taxon>
        <taxon>Alsuviricetes</taxon>
        <taxon>Tymovirales</taxon>
        <taxon>Betaflexiviridae</taxon>
        <taxon>Quinvirinae</taxon>
        <taxon>Carlavirus</taxon>
        <taxon>Carlavirus petasitis</taxon>
    </lineage>
</organism>
<reference evidence="14" key="1">
    <citation type="journal article" date="2020" name="Front. Microbiol.">
        <title>A Mixed Infection of Helenium Virus S With Two Distinct Isolates of Butterbur Mosaic Virus, One of Which Has a Major Deletion in an Essential Gene.</title>
        <authorList>
            <person name="Hammond J."/>
            <person name="Reinsel M."/>
            <person name="Grinstead S."/>
            <person name="Lockhart B."/>
            <person name="Jordan R."/>
            <person name="Mollov D."/>
        </authorList>
    </citation>
    <scope>NUCLEOTIDE SEQUENCE</scope>
    <source>
        <strain evidence="15">A</strain>
        <strain evidence="14">ButMV-A</strain>
    </source>
</reference>
<dbReference type="InterPro" id="IPR003411">
    <property type="entry name" value="TGBp3"/>
</dbReference>
<keyword evidence="7" id="KW-1133">Transmembrane helix</keyword>
<keyword evidence="10" id="KW-1038">Host endoplasmic reticulum</keyword>
<keyword evidence="6" id="KW-1043">Host membrane</keyword>
<dbReference type="Pfam" id="PF02495">
    <property type="entry name" value="TGBp3"/>
    <property type="match status" value="1"/>
</dbReference>
<comment type="subcellular location">
    <subcellularLocation>
        <location evidence="1">Host endoplasmic reticulum membrane</location>
    </subcellularLocation>
</comment>
<dbReference type="EMBL" id="MW207173">
    <property type="protein sequence ID" value="QQX32737.1"/>
    <property type="molecule type" value="Genomic_RNA"/>
</dbReference>
<keyword evidence="8" id="KW-0916">Viral movement protein</keyword>
<dbReference type="GO" id="GO:0044167">
    <property type="term" value="C:host cell endoplasmic reticulum membrane"/>
    <property type="evidence" value="ECO:0007669"/>
    <property type="project" value="UniProtKB-SubCell"/>
</dbReference>
<evidence type="ECO:0000313" key="15">
    <source>
        <dbReference type="EMBL" id="QRG35035.1"/>
    </source>
</evidence>
<dbReference type="EMBL" id="MW225999">
    <property type="protein sequence ID" value="QRG35035.1"/>
    <property type="molecule type" value="Genomic_RNA"/>
</dbReference>
<evidence type="ECO:0000256" key="6">
    <source>
        <dbReference type="ARBA" id="ARBA00022870"/>
    </source>
</evidence>
<evidence type="ECO:0000256" key="9">
    <source>
        <dbReference type="ARBA" id="ARBA00023136"/>
    </source>
</evidence>
<dbReference type="EMBL" id="MW246810">
    <property type="protein sequence ID" value="QQX32714.1"/>
    <property type="molecule type" value="Genomic_RNA"/>
</dbReference>
<evidence type="ECO:0000256" key="5">
    <source>
        <dbReference type="ARBA" id="ARBA00022692"/>
    </source>
</evidence>
<comment type="similarity">
    <text evidence="2">Belongs to the Tymovirales TGBp3 protein family.</text>
</comment>
<accession>A0A7U0MGF4</accession>
<evidence type="ECO:0000256" key="3">
    <source>
        <dbReference type="ARBA" id="ARBA00013812"/>
    </source>
</evidence>
<evidence type="ECO:0000313" key="14">
    <source>
        <dbReference type="EMBL" id="QQX32714.1"/>
    </source>
</evidence>
<keyword evidence="4" id="KW-0813">Transport</keyword>
<evidence type="ECO:0000256" key="8">
    <source>
        <dbReference type="ARBA" id="ARBA00023031"/>
    </source>
</evidence>
<dbReference type="GO" id="GO:0046740">
    <property type="term" value="P:transport of virus in host, cell to cell"/>
    <property type="evidence" value="ECO:0007669"/>
    <property type="project" value="UniProtKB-KW"/>
</dbReference>
<sequence length="70" mass="7770">MRSHLLVSLLACVLAFLLLCALDCFKLGNNICVLHITGESVRLYNCNLTPELVESVSKLQPLRLDTLSLQ</sequence>
<evidence type="ECO:0000256" key="12">
    <source>
        <dbReference type="ARBA" id="ARBA00030266"/>
    </source>
</evidence>
<keyword evidence="5" id="KW-0812">Transmembrane</keyword>
<evidence type="ECO:0000256" key="13">
    <source>
        <dbReference type="ARBA" id="ARBA00033148"/>
    </source>
</evidence>
<gene>
    <name evidence="14" type="primary">TGB3</name>
</gene>
<comment type="function">
    <text evidence="11">Plays a role in viral cell-to-cell propagation, by facilitating genome transport to neighboring plant cells through plasmosdesmata. May induce the formation of granular vesicles derived from the Endoplasmic reticulum, which align on actin filaments.</text>
</comment>